<sequence>MVVLTSKAGVKLVMLVTKQTQCQFKIQISHSSCRISPVTIKRMAGALISGHIY</sequence>
<dbReference type="EMBL" id="CM015728">
    <property type="protein sequence ID" value="KAF3702336.1"/>
    <property type="molecule type" value="Genomic_DNA"/>
</dbReference>
<reference evidence="1 2" key="1">
    <citation type="submission" date="2019-02" db="EMBL/GenBank/DDBJ databases">
        <title>Opniocepnalus argus genome.</title>
        <authorList>
            <person name="Zhou C."/>
            <person name="Xiao S."/>
        </authorList>
    </citation>
    <scope>NUCLEOTIDE SEQUENCE [LARGE SCALE GENOMIC DNA]</scope>
    <source>
        <strain evidence="1">OARG1902GOOAL</strain>
        <tissue evidence="1">Muscle</tissue>
    </source>
</reference>
<dbReference type="AlphaFoldDB" id="A0A6G1QJR4"/>
<dbReference type="Proteomes" id="UP000503349">
    <property type="component" value="Chromosome 17"/>
</dbReference>
<organism evidence="1 2">
    <name type="scientific">Channa argus</name>
    <name type="common">Northern snakehead</name>
    <name type="synonym">Ophicephalus argus</name>
    <dbReference type="NCBI Taxonomy" id="215402"/>
    <lineage>
        <taxon>Eukaryota</taxon>
        <taxon>Metazoa</taxon>
        <taxon>Chordata</taxon>
        <taxon>Craniata</taxon>
        <taxon>Vertebrata</taxon>
        <taxon>Euteleostomi</taxon>
        <taxon>Actinopterygii</taxon>
        <taxon>Neopterygii</taxon>
        <taxon>Teleostei</taxon>
        <taxon>Neoteleostei</taxon>
        <taxon>Acanthomorphata</taxon>
        <taxon>Anabantaria</taxon>
        <taxon>Anabantiformes</taxon>
        <taxon>Channoidei</taxon>
        <taxon>Channidae</taxon>
        <taxon>Channa</taxon>
    </lineage>
</organism>
<accession>A0A6G1QJR4</accession>
<protein>
    <submittedName>
        <fullName evidence="1">Uncharacterized protein</fullName>
    </submittedName>
</protein>
<gene>
    <name evidence="1" type="ORF">EXN66_Car018024</name>
</gene>
<name>A0A6G1QJR4_CHAAH</name>
<evidence type="ECO:0000313" key="1">
    <source>
        <dbReference type="EMBL" id="KAF3702336.1"/>
    </source>
</evidence>
<proteinExistence type="predicted"/>
<evidence type="ECO:0000313" key="2">
    <source>
        <dbReference type="Proteomes" id="UP000503349"/>
    </source>
</evidence>
<keyword evidence="2" id="KW-1185">Reference proteome</keyword>
<reference evidence="2" key="2">
    <citation type="submission" date="2019-02" db="EMBL/GenBank/DDBJ databases">
        <title>Opniocepnalus argus Var Kimnra genome.</title>
        <authorList>
            <person name="Zhou C."/>
            <person name="Xiao S."/>
        </authorList>
    </citation>
    <scope>NUCLEOTIDE SEQUENCE [LARGE SCALE GENOMIC DNA]</scope>
</reference>